<dbReference type="Gene3D" id="3.20.20.80">
    <property type="entry name" value="Glycosidases"/>
    <property type="match status" value="1"/>
</dbReference>
<dbReference type="InterPro" id="IPR000772">
    <property type="entry name" value="Ricin_B_lectin"/>
</dbReference>
<dbReference type="InterPro" id="IPR035992">
    <property type="entry name" value="Ricin_B-like_lectins"/>
</dbReference>
<evidence type="ECO:0000256" key="11">
    <source>
        <dbReference type="ARBA" id="ARBA00037649"/>
    </source>
</evidence>
<dbReference type="EMBL" id="KK583270">
    <property type="protein sequence ID" value="KDO22344.1"/>
    <property type="molecule type" value="Genomic_DNA"/>
</dbReference>
<dbReference type="GO" id="GO:0000272">
    <property type="term" value="P:polysaccharide catabolic process"/>
    <property type="evidence" value="ECO:0007669"/>
    <property type="project" value="UniProtKB-KW"/>
</dbReference>
<dbReference type="SUPFAM" id="SSF51445">
    <property type="entry name" value="(Trans)glycosidases"/>
    <property type="match status" value="1"/>
</dbReference>
<dbReference type="GO" id="GO:0005886">
    <property type="term" value="C:plasma membrane"/>
    <property type="evidence" value="ECO:0007669"/>
    <property type="project" value="UniProtKB-SubCell"/>
</dbReference>
<evidence type="ECO:0000256" key="4">
    <source>
        <dbReference type="ARBA" id="ARBA00022475"/>
    </source>
</evidence>
<evidence type="ECO:0000256" key="13">
    <source>
        <dbReference type="ARBA" id="ARBA00043078"/>
    </source>
</evidence>
<dbReference type="Gene3D" id="2.80.10.50">
    <property type="match status" value="1"/>
</dbReference>
<protein>
    <recommendedName>
        <fullName evidence="3">glucan endo-1,3-beta-D-glucosidase</fullName>
        <ecNumber evidence="3">3.2.1.39</ecNumber>
    </recommendedName>
    <alternativeName>
        <fullName evidence="13">Endo-1,3-beta-glucanase btgC</fullName>
    </alternativeName>
    <alternativeName>
        <fullName evidence="12">Laminarinase btgC</fullName>
    </alternativeName>
</protein>
<dbReference type="VEuPathDB" id="FungiDB:SPRG_12805"/>
<evidence type="ECO:0000256" key="8">
    <source>
        <dbReference type="ARBA" id="ARBA00023277"/>
    </source>
</evidence>
<evidence type="ECO:0000256" key="1">
    <source>
        <dbReference type="ARBA" id="ARBA00000382"/>
    </source>
</evidence>
<evidence type="ECO:0000259" key="15">
    <source>
        <dbReference type="SMART" id="SM00458"/>
    </source>
</evidence>
<gene>
    <name evidence="16" type="ORF">SPRG_12805</name>
</gene>
<dbReference type="PROSITE" id="PS50231">
    <property type="entry name" value="RICIN_B_LECTIN"/>
    <property type="match status" value="1"/>
</dbReference>
<proteinExistence type="predicted"/>
<organism evidence="16 17">
    <name type="scientific">Saprolegnia parasitica (strain CBS 223.65)</name>
    <dbReference type="NCBI Taxonomy" id="695850"/>
    <lineage>
        <taxon>Eukaryota</taxon>
        <taxon>Sar</taxon>
        <taxon>Stramenopiles</taxon>
        <taxon>Oomycota</taxon>
        <taxon>Saprolegniomycetes</taxon>
        <taxon>Saprolegniales</taxon>
        <taxon>Saprolegniaceae</taxon>
        <taxon>Saprolegnia</taxon>
    </lineage>
</organism>
<dbReference type="GO" id="GO:0042973">
    <property type="term" value="F:glucan endo-1,3-beta-D-glucosidase activity"/>
    <property type="evidence" value="ECO:0007669"/>
    <property type="project" value="UniProtKB-EC"/>
</dbReference>
<feature type="chain" id="PRO_5001637128" description="glucan endo-1,3-beta-D-glucosidase" evidence="14">
    <location>
        <begin position="19"/>
        <end position="449"/>
    </location>
</feature>
<name>A0A067BUZ9_SAPPC</name>
<dbReference type="CDD" id="cd00161">
    <property type="entry name" value="beta-trefoil_Ricin-like"/>
    <property type="match status" value="1"/>
</dbReference>
<evidence type="ECO:0000256" key="5">
    <source>
        <dbReference type="ARBA" id="ARBA00022801"/>
    </source>
</evidence>
<dbReference type="PANTHER" id="PTHR16631:SF17">
    <property type="entry name" value="GLUCAN ENDO-1,3-BETA-GLUCOSIDASE BTGC"/>
    <property type="match status" value="1"/>
</dbReference>
<keyword evidence="14" id="KW-0732">Signal</keyword>
<dbReference type="KEGG" id="spar:SPRG_12805"/>
<evidence type="ECO:0000256" key="3">
    <source>
        <dbReference type="ARBA" id="ARBA00012780"/>
    </source>
</evidence>
<evidence type="ECO:0000256" key="9">
    <source>
        <dbReference type="ARBA" id="ARBA00023316"/>
    </source>
</evidence>
<keyword evidence="17" id="KW-1185">Reference proteome</keyword>
<dbReference type="SUPFAM" id="SSF50370">
    <property type="entry name" value="Ricin B-like lectins"/>
    <property type="match status" value="1"/>
</dbReference>
<accession>A0A067BUZ9</accession>
<dbReference type="RefSeq" id="XP_012206978.1">
    <property type="nucleotide sequence ID" value="XM_012351588.1"/>
</dbReference>
<dbReference type="PANTHER" id="PTHR16631">
    <property type="entry name" value="GLUCAN 1,3-BETA-GLUCOSIDASE"/>
    <property type="match status" value="1"/>
</dbReference>
<dbReference type="GeneID" id="24134737"/>
<dbReference type="Proteomes" id="UP000030745">
    <property type="component" value="Unassembled WGS sequence"/>
</dbReference>
<dbReference type="GO" id="GO:0071555">
    <property type="term" value="P:cell wall organization"/>
    <property type="evidence" value="ECO:0007669"/>
    <property type="project" value="UniProtKB-KW"/>
</dbReference>
<evidence type="ECO:0000256" key="10">
    <source>
        <dbReference type="ARBA" id="ARBA00023326"/>
    </source>
</evidence>
<evidence type="ECO:0000313" key="17">
    <source>
        <dbReference type="Proteomes" id="UP000030745"/>
    </source>
</evidence>
<keyword evidence="9" id="KW-0961">Cell wall biogenesis/degradation</keyword>
<evidence type="ECO:0000256" key="14">
    <source>
        <dbReference type="SAM" id="SignalP"/>
    </source>
</evidence>
<keyword evidence="7" id="KW-0325">Glycoprotein</keyword>
<evidence type="ECO:0000256" key="7">
    <source>
        <dbReference type="ARBA" id="ARBA00023180"/>
    </source>
</evidence>
<feature type="domain" description="Ricin B lectin" evidence="15">
    <location>
        <begin position="328"/>
        <end position="448"/>
    </location>
</feature>
<comment type="function">
    <text evidence="11">Glucanases play a role in cell expansion during growth, in cell-cell fusion during mating, and in spore release during sporulation. This enzyme may be involved in beta-glucan degradation. Active on laminarin and lichenan.</text>
</comment>
<evidence type="ECO:0000256" key="12">
    <source>
        <dbReference type="ARBA" id="ARBA00042373"/>
    </source>
</evidence>
<dbReference type="OMA" id="NYGANKC"/>
<keyword evidence="10" id="KW-0624">Polysaccharide degradation</keyword>
<sequence>MLRSALLFLFAACHTVAAMGVAYDTYNAKDIDKHFRSIKSRFSAVRTYQTYLWNPTRNAIDAASDNGLPIYAGIWLRNGMDYNAEVNAVIDGCKRHGHIVKAVFVGNEDISNGWNQWQVRDKVNDVRGRLRAAGINVRVGTVQTDGDWLNNPDLANACDIMGVNIYAFFGASPNSWTNPILDLDARWNQMANRFGSNKLLLTETGWPFGGGNNGNHVSNWGNAVDHFNKVNAWSRSKGGENPIYFMYHDNPAKGGFEAQFGVANADGNYKFDFSALTPGSGGGGDDKPSGQFQLITSRGKALREWYGGVAAKDNNWDGFTKWTYDANTQQIKNYGANKCLDAYMDGPNVKVIHARFSTKWTYDANTQQIKNYGANKCLDAYMDGPNVKVHVYHCDGNNSNQKWRLNGAKVIHARFSNICLDADVNNWSEAVQVWSCVDNNSNQIFKIGY</sequence>
<keyword evidence="4" id="KW-1003">Cell membrane</keyword>
<keyword evidence="6" id="KW-0472">Membrane</keyword>
<dbReference type="EC" id="3.2.1.39" evidence="3"/>
<dbReference type="SMART" id="SM00458">
    <property type="entry name" value="RICIN"/>
    <property type="match status" value="1"/>
</dbReference>
<dbReference type="Pfam" id="PF00652">
    <property type="entry name" value="Ricin_B_lectin"/>
    <property type="match status" value="1"/>
</dbReference>
<comment type="catalytic activity">
    <reaction evidence="1">
        <text>Hydrolysis of (1-&gt;3)-beta-D-glucosidic linkages in (1-&gt;3)-beta-D-glucans.</text>
        <dbReference type="EC" id="3.2.1.39"/>
    </reaction>
</comment>
<dbReference type="InterPro" id="IPR050732">
    <property type="entry name" value="Beta-glucan_modifiers"/>
</dbReference>
<comment type="subcellular location">
    <subcellularLocation>
        <location evidence="2">Cell membrane</location>
    </subcellularLocation>
</comment>
<dbReference type="InterPro" id="IPR017853">
    <property type="entry name" value="GH"/>
</dbReference>
<dbReference type="OrthoDB" id="77201at2759"/>
<keyword evidence="8" id="KW-0119">Carbohydrate metabolism</keyword>
<keyword evidence="5" id="KW-0378">Hydrolase</keyword>
<evidence type="ECO:0000313" key="16">
    <source>
        <dbReference type="EMBL" id="KDO22344.1"/>
    </source>
</evidence>
<feature type="signal peptide" evidence="14">
    <location>
        <begin position="1"/>
        <end position="18"/>
    </location>
</feature>
<dbReference type="STRING" id="695850.A0A067BUZ9"/>
<evidence type="ECO:0000256" key="2">
    <source>
        <dbReference type="ARBA" id="ARBA00004236"/>
    </source>
</evidence>
<evidence type="ECO:0000256" key="6">
    <source>
        <dbReference type="ARBA" id="ARBA00023136"/>
    </source>
</evidence>
<dbReference type="AlphaFoldDB" id="A0A067BUZ9"/>
<reference evidence="16 17" key="1">
    <citation type="journal article" date="2013" name="PLoS Genet.">
        <title>Distinctive expansion of potential virulence genes in the genome of the oomycete fish pathogen Saprolegnia parasitica.</title>
        <authorList>
            <person name="Jiang R.H."/>
            <person name="de Bruijn I."/>
            <person name="Haas B.J."/>
            <person name="Belmonte R."/>
            <person name="Lobach L."/>
            <person name="Christie J."/>
            <person name="van den Ackerveken G."/>
            <person name="Bottin A."/>
            <person name="Bulone V."/>
            <person name="Diaz-Moreno S.M."/>
            <person name="Dumas B."/>
            <person name="Fan L."/>
            <person name="Gaulin E."/>
            <person name="Govers F."/>
            <person name="Grenville-Briggs L.J."/>
            <person name="Horner N.R."/>
            <person name="Levin J.Z."/>
            <person name="Mammella M."/>
            <person name="Meijer H.J."/>
            <person name="Morris P."/>
            <person name="Nusbaum C."/>
            <person name="Oome S."/>
            <person name="Phillips A.J."/>
            <person name="van Rooyen D."/>
            <person name="Rzeszutek E."/>
            <person name="Saraiva M."/>
            <person name="Secombes C.J."/>
            <person name="Seidl M.F."/>
            <person name="Snel B."/>
            <person name="Stassen J.H."/>
            <person name="Sykes S."/>
            <person name="Tripathy S."/>
            <person name="van den Berg H."/>
            <person name="Vega-Arreguin J.C."/>
            <person name="Wawra S."/>
            <person name="Young S.K."/>
            <person name="Zeng Q."/>
            <person name="Dieguez-Uribeondo J."/>
            <person name="Russ C."/>
            <person name="Tyler B.M."/>
            <person name="van West P."/>
        </authorList>
    </citation>
    <scope>NUCLEOTIDE SEQUENCE [LARGE SCALE GENOMIC DNA]</scope>
    <source>
        <strain evidence="16 17">CBS 223.65</strain>
    </source>
</reference>